<sequence length="111" mass="12098">MINNSELPLNLKLIKKCPVCQKDYNQAMVQVLDESEFNLLTYATCSGCGANLLTKLAALPQGIIGNAILTDLKSHEVLEFAQGADLSADDVLEIHQVISQSDLLSKIKKII</sequence>
<gene>
    <name evidence="1" type="ORF">COV55_00785</name>
</gene>
<accession>A0A2H0NDK1</accession>
<protein>
    <submittedName>
        <fullName evidence="1">Uncharacterized protein</fullName>
    </submittedName>
</protein>
<name>A0A2H0NDK1_9BACT</name>
<comment type="caution">
    <text evidence="1">The sequence shown here is derived from an EMBL/GenBank/DDBJ whole genome shotgun (WGS) entry which is preliminary data.</text>
</comment>
<proteinExistence type="predicted"/>
<evidence type="ECO:0000313" key="2">
    <source>
        <dbReference type="Proteomes" id="UP000230564"/>
    </source>
</evidence>
<evidence type="ECO:0000313" key="1">
    <source>
        <dbReference type="EMBL" id="PIR06944.1"/>
    </source>
</evidence>
<dbReference type="EMBL" id="PCWQ01000007">
    <property type="protein sequence ID" value="PIR06944.1"/>
    <property type="molecule type" value="Genomic_DNA"/>
</dbReference>
<reference evidence="1 2" key="1">
    <citation type="submission" date="2017-09" db="EMBL/GenBank/DDBJ databases">
        <title>Depth-based differentiation of microbial function through sediment-hosted aquifers and enrichment of novel symbionts in the deep terrestrial subsurface.</title>
        <authorList>
            <person name="Probst A.J."/>
            <person name="Ladd B."/>
            <person name="Jarett J.K."/>
            <person name="Geller-Mcgrath D.E."/>
            <person name="Sieber C.M."/>
            <person name="Emerson J.B."/>
            <person name="Anantharaman K."/>
            <person name="Thomas B.C."/>
            <person name="Malmstrom R."/>
            <person name="Stieglmeier M."/>
            <person name="Klingl A."/>
            <person name="Woyke T."/>
            <person name="Ryan C.M."/>
            <person name="Banfield J.F."/>
        </authorList>
    </citation>
    <scope>NUCLEOTIDE SEQUENCE [LARGE SCALE GENOMIC DNA]</scope>
    <source>
        <strain evidence="1">CG11_big_fil_rev_8_21_14_0_20_36_20</strain>
    </source>
</reference>
<organism evidence="1 2">
    <name type="scientific">Candidatus Komeilibacteria bacterium CG11_big_fil_rev_8_21_14_0_20_36_20</name>
    <dbReference type="NCBI Taxonomy" id="1974477"/>
    <lineage>
        <taxon>Bacteria</taxon>
        <taxon>Candidatus Komeiliibacteriota</taxon>
    </lineage>
</organism>
<dbReference type="Proteomes" id="UP000230564">
    <property type="component" value="Unassembled WGS sequence"/>
</dbReference>
<dbReference type="AlphaFoldDB" id="A0A2H0NDK1"/>